<evidence type="ECO:0000313" key="2">
    <source>
        <dbReference type="EMBL" id="SFZ82173.1"/>
    </source>
</evidence>
<organism evidence="4 5">
    <name type="scientific">Tenacibaculum maritimum NCIMB 2154</name>
    <dbReference type="NCBI Taxonomy" id="1349785"/>
    <lineage>
        <taxon>Bacteria</taxon>
        <taxon>Pseudomonadati</taxon>
        <taxon>Bacteroidota</taxon>
        <taxon>Flavobacteriia</taxon>
        <taxon>Flavobacteriales</taxon>
        <taxon>Flavobacteriaceae</taxon>
        <taxon>Tenacibaculum</taxon>
    </lineage>
</organism>
<dbReference type="NCBIfam" id="NF033520">
    <property type="entry name" value="transpos_IS982"/>
    <property type="match status" value="1"/>
</dbReference>
<dbReference type="KEGG" id="tmar:MARIT_2647"/>
<accession>A0A2H1ECR4</accession>
<evidence type="ECO:0000313" key="4">
    <source>
        <dbReference type="EMBL" id="SFZ84228.1"/>
    </source>
</evidence>
<dbReference type="KEGG" id="tmar:MARIT_2553"/>
<dbReference type="Pfam" id="PF13612">
    <property type="entry name" value="DDE_Tnp_1_3"/>
    <property type="match status" value="1"/>
</dbReference>
<name>A0A2H1ECR4_9FLAO</name>
<reference evidence="4 5" key="1">
    <citation type="submission" date="2016-11" db="EMBL/GenBank/DDBJ databases">
        <authorList>
            <person name="Jaros S."/>
            <person name="Januszkiewicz K."/>
            <person name="Wedrychowicz H."/>
        </authorList>
    </citation>
    <scope>NUCLEOTIDE SEQUENCE [LARGE SCALE GENOMIC DNA]</scope>
    <source>
        <strain evidence="4">NCIMB 2154T</strain>
    </source>
</reference>
<proteinExistence type="predicted"/>
<dbReference type="AlphaFoldDB" id="A0A2H1ECR4"/>
<dbReference type="KEGG" id="tmar:MARIT_1476"/>
<dbReference type="RefSeq" id="WP_038026585.1">
    <property type="nucleotide sequence ID" value="NZ_BAUG01000141.1"/>
</dbReference>
<evidence type="ECO:0000313" key="5">
    <source>
        <dbReference type="Proteomes" id="UP000231564"/>
    </source>
</evidence>
<dbReference type="InterPro" id="IPR025668">
    <property type="entry name" value="Tnp_DDE_dom"/>
</dbReference>
<dbReference type="Proteomes" id="UP000231564">
    <property type="component" value="Chromosome MARIT"/>
</dbReference>
<sequence>MISDTKIIEIFCNLDDFMKEFETVLIKNSISESSKVKKRKRKSKMSKSEVMTIMVIFHLKSYRNLKHFYLYYVCKYMDDFFPDLVSYNRFVELQKKVIPPLAVYLKLHGLGKCSGISFIDSTALKVSHYKREKQHKVFKGIAEKSYGTLGWFYGFKLHLVCNDKGQIVDFMITKANVDDRYPLKNKCFHDKIFGKIYGDKGYLGKDLFDKLFVDGIHLVTKLRKNMNKKALDFMDKVYLRKRAIIESVNDVLKNTCQMEHSRHRSFDNFLGNLIAGLTAYSFLESKPSIKIQRFLPNLGIS</sequence>
<dbReference type="EMBL" id="LT634361">
    <property type="protein sequence ID" value="SFZ82173.1"/>
    <property type="molecule type" value="Genomic_DNA"/>
</dbReference>
<keyword evidence="5" id="KW-1185">Reference proteome</keyword>
<dbReference type="GeneID" id="47724110"/>
<gene>
    <name evidence="2" type="ORF">MARIT_1476</name>
    <name evidence="3" type="ORF">MARIT_2553</name>
    <name evidence="4" type="ORF">MARIT_2647</name>
</gene>
<evidence type="ECO:0000313" key="3">
    <source>
        <dbReference type="EMBL" id="SFZ84109.1"/>
    </source>
</evidence>
<evidence type="ECO:0000259" key="1">
    <source>
        <dbReference type="Pfam" id="PF13612"/>
    </source>
</evidence>
<dbReference type="OrthoDB" id="706456at2"/>
<feature type="domain" description="Transposase DDE" evidence="1">
    <location>
        <begin position="111"/>
        <end position="265"/>
    </location>
</feature>
<dbReference type="EMBL" id="LT634361">
    <property type="protein sequence ID" value="SFZ84228.1"/>
    <property type="molecule type" value="Genomic_DNA"/>
</dbReference>
<dbReference type="EMBL" id="LT634361">
    <property type="protein sequence ID" value="SFZ84109.1"/>
    <property type="molecule type" value="Genomic_DNA"/>
</dbReference>
<protein>
    <submittedName>
        <fullName evidence="4">Transposase IS982 family</fullName>
    </submittedName>
</protein>